<dbReference type="Proteomes" id="UP000199428">
    <property type="component" value="Unassembled WGS sequence"/>
</dbReference>
<feature type="transmembrane region" description="Helical" evidence="6">
    <location>
        <begin position="6"/>
        <end position="24"/>
    </location>
</feature>
<feature type="transmembrane region" description="Helical" evidence="6">
    <location>
        <begin position="113"/>
        <end position="130"/>
    </location>
</feature>
<feature type="transmembrane region" description="Helical" evidence="6">
    <location>
        <begin position="203"/>
        <end position="222"/>
    </location>
</feature>
<keyword evidence="2" id="KW-1003">Cell membrane</keyword>
<dbReference type="GO" id="GO:0005886">
    <property type="term" value="C:plasma membrane"/>
    <property type="evidence" value="ECO:0007669"/>
    <property type="project" value="UniProtKB-ARBA"/>
</dbReference>
<organism evidence="7 8">
    <name type="scientific">Pseudobutyrivibrio xylanivorans</name>
    <dbReference type="NCBI Taxonomy" id="185007"/>
    <lineage>
        <taxon>Bacteria</taxon>
        <taxon>Bacillati</taxon>
        <taxon>Bacillota</taxon>
        <taxon>Clostridia</taxon>
        <taxon>Lachnospirales</taxon>
        <taxon>Lachnospiraceae</taxon>
        <taxon>Pseudobutyrivibrio</taxon>
    </lineage>
</organism>
<proteinExistence type="predicted"/>
<dbReference type="PANTHER" id="PTHR34857">
    <property type="entry name" value="SLL0384 PROTEIN"/>
    <property type="match status" value="1"/>
</dbReference>
<evidence type="ECO:0000256" key="3">
    <source>
        <dbReference type="ARBA" id="ARBA00022692"/>
    </source>
</evidence>
<evidence type="ECO:0000256" key="2">
    <source>
        <dbReference type="ARBA" id="ARBA00022475"/>
    </source>
</evidence>
<dbReference type="InterPro" id="IPR003339">
    <property type="entry name" value="ABC/ECF_trnsptr_transmembrane"/>
</dbReference>
<evidence type="ECO:0000256" key="6">
    <source>
        <dbReference type="SAM" id="Phobius"/>
    </source>
</evidence>
<name>A0A1G5S148_PSEXY</name>
<evidence type="ECO:0000313" key="7">
    <source>
        <dbReference type="EMBL" id="SCZ79868.1"/>
    </source>
</evidence>
<dbReference type="Pfam" id="PF02361">
    <property type="entry name" value="CbiQ"/>
    <property type="match status" value="1"/>
</dbReference>
<dbReference type="EMBL" id="FMWK01000011">
    <property type="protein sequence ID" value="SCZ79868.1"/>
    <property type="molecule type" value="Genomic_DNA"/>
</dbReference>
<dbReference type="InterPro" id="IPR051611">
    <property type="entry name" value="ECF_transporter_component"/>
</dbReference>
<feature type="transmembrane region" description="Helical" evidence="6">
    <location>
        <begin position="51"/>
        <end position="69"/>
    </location>
</feature>
<keyword evidence="5 6" id="KW-0472">Membrane</keyword>
<gene>
    <name evidence="7" type="ORF">SAMN02910350_01994</name>
</gene>
<comment type="subcellular location">
    <subcellularLocation>
        <location evidence="1">Membrane</location>
        <topology evidence="1">Multi-pass membrane protein</topology>
    </subcellularLocation>
</comment>
<keyword evidence="4 6" id="KW-1133">Transmembrane helix</keyword>
<evidence type="ECO:0000313" key="8">
    <source>
        <dbReference type="Proteomes" id="UP000199428"/>
    </source>
</evidence>
<dbReference type="CDD" id="cd16914">
    <property type="entry name" value="EcfT"/>
    <property type="match status" value="1"/>
</dbReference>
<reference evidence="7 8" key="1">
    <citation type="submission" date="2016-10" db="EMBL/GenBank/DDBJ databases">
        <authorList>
            <person name="de Groot N.N."/>
        </authorList>
    </citation>
    <scope>NUCLEOTIDE SEQUENCE [LARGE SCALE GENOMIC DNA]</scope>
    <source>
        <strain evidence="7 8">DSM 10317</strain>
    </source>
</reference>
<evidence type="ECO:0000256" key="1">
    <source>
        <dbReference type="ARBA" id="ARBA00004141"/>
    </source>
</evidence>
<evidence type="ECO:0000256" key="4">
    <source>
        <dbReference type="ARBA" id="ARBA00022989"/>
    </source>
</evidence>
<dbReference type="AlphaFoldDB" id="A0A1G5S148"/>
<sequence>MKSLRLNPIVLILINIIAPSMYIFISGKYLQAFLFVFASMLLILMGRFKSLAALFIVYFGMMGIYYMTVNNEKLQFIGLFLIVLVQSVPCLALASILVRKYNSAQLLSALETIHIPRVLVIAVTITLKYIPTFKREFSYILESMRLRGISFSLKHPIKSFQYFIVPQLFRCAALAEEVTAAGFVKGIDVPVKRTSYYEERIRVSDAAVLLVFVTGLAGGFLWKRM</sequence>
<dbReference type="PANTHER" id="PTHR34857:SF2">
    <property type="entry name" value="SLL0384 PROTEIN"/>
    <property type="match status" value="1"/>
</dbReference>
<feature type="transmembrane region" description="Helical" evidence="6">
    <location>
        <begin position="76"/>
        <end position="98"/>
    </location>
</feature>
<evidence type="ECO:0000256" key="5">
    <source>
        <dbReference type="ARBA" id="ARBA00023136"/>
    </source>
</evidence>
<dbReference type="RefSeq" id="WP_176757656.1">
    <property type="nucleotide sequence ID" value="NZ_FMWK01000011.1"/>
</dbReference>
<keyword evidence="3 6" id="KW-0812">Transmembrane</keyword>
<protein>
    <submittedName>
        <fullName evidence="7">Energy-coupling factor transport system permease protein</fullName>
    </submittedName>
</protein>
<accession>A0A1G5S148</accession>